<gene>
    <name evidence="9" type="ORF">LOOC260_103040</name>
</gene>
<evidence type="ECO:0000256" key="8">
    <source>
        <dbReference type="SAM" id="MobiDB-lite"/>
    </source>
</evidence>
<comment type="similarity">
    <text evidence="1">Belongs to the HicA mRNA interferase family.</text>
</comment>
<evidence type="ECO:0000256" key="1">
    <source>
        <dbReference type="ARBA" id="ARBA00006620"/>
    </source>
</evidence>
<feature type="region of interest" description="Disordered" evidence="8">
    <location>
        <begin position="23"/>
        <end position="42"/>
    </location>
</feature>
<evidence type="ECO:0000313" key="10">
    <source>
        <dbReference type="Proteomes" id="UP000031620"/>
    </source>
</evidence>
<dbReference type="GO" id="GO:0004519">
    <property type="term" value="F:endonuclease activity"/>
    <property type="evidence" value="ECO:0007669"/>
    <property type="project" value="UniProtKB-KW"/>
</dbReference>
<keyword evidence="5" id="KW-0378">Hydrolase</keyword>
<keyword evidence="7" id="KW-0346">Stress response</keyword>
<keyword evidence="6" id="KW-0694">RNA-binding</keyword>
<dbReference type="AlphaFoldDB" id="A0A0A1GRE9"/>
<evidence type="ECO:0000313" key="9">
    <source>
        <dbReference type="EMBL" id="BAP84882.1"/>
    </source>
</evidence>
<evidence type="ECO:0000256" key="7">
    <source>
        <dbReference type="ARBA" id="ARBA00023016"/>
    </source>
</evidence>
<dbReference type="GO" id="GO:0003729">
    <property type="term" value="F:mRNA binding"/>
    <property type="evidence" value="ECO:0007669"/>
    <property type="project" value="InterPro"/>
</dbReference>
<dbReference type="KEGG" id="lho:LOOC260_103040"/>
<reference evidence="9 10" key="1">
    <citation type="submission" date="2014-11" db="EMBL/GenBank/DDBJ databases">
        <title>Complete genome sequence and analysis of Lactobacillus hokkaidonensis LOOC260T.</title>
        <authorList>
            <person name="Tanizawa Y."/>
            <person name="Tohno M."/>
            <person name="Kaminuma E."/>
            <person name="Nakamura Y."/>
            <person name="Arita M."/>
        </authorList>
    </citation>
    <scope>NUCLEOTIDE SEQUENCE [LARGE SCALE GENOMIC DNA]</scope>
    <source>
        <strain evidence="9 10">LOOC260</strain>
    </source>
</reference>
<organism evidence="9 10">
    <name type="scientific">Paucilactobacillus hokkaidonensis JCM 18461</name>
    <dbReference type="NCBI Taxonomy" id="1291742"/>
    <lineage>
        <taxon>Bacteria</taxon>
        <taxon>Bacillati</taxon>
        <taxon>Bacillota</taxon>
        <taxon>Bacilli</taxon>
        <taxon>Lactobacillales</taxon>
        <taxon>Lactobacillaceae</taxon>
        <taxon>Paucilactobacillus</taxon>
    </lineage>
</organism>
<dbReference type="STRING" id="1291742.LOOC260_103040"/>
<keyword evidence="2" id="KW-1277">Toxin-antitoxin system</keyword>
<dbReference type="GO" id="GO:0016787">
    <property type="term" value="F:hydrolase activity"/>
    <property type="evidence" value="ECO:0007669"/>
    <property type="project" value="UniProtKB-KW"/>
</dbReference>
<keyword evidence="3" id="KW-0540">Nuclease</keyword>
<evidence type="ECO:0000256" key="5">
    <source>
        <dbReference type="ARBA" id="ARBA00022801"/>
    </source>
</evidence>
<name>A0A0A1GRE9_9LACO</name>
<dbReference type="EMBL" id="AP014680">
    <property type="protein sequence ID" value="BAP84882.1"/>
    <property type="molecule type" value="Genomic_DNA"/>
</dbReference>
<dbReference type="RefSeq" id="WP_041092429.1">
    <property type="nucleotide sequence ID" value="NZ_AP014680.1"/>
</dbReference>
<dbReference type="SUPFAM" id="SSF54786">
    <property type="entry name" value="YcfA/nrd intein domain"/>
    <property type="match status" value="1"/>
</dbReference>
<dbReference type="Pfam" id="PF07927">
    <property type="entry name" value="HicA_toxin"/>
    <property type="match status" value="1"/>
</dbReference>
<sequence length="70" mass="8221">MPIRPEKMEKKVLSAGFIRCTHKGRGGHRRYQHPDGRTTEIPFHNGELKKYTQNKILKQINQQGDKAHER</sequence>
<evidence type="ECO:0000256" key="6">
    <source>
        <dbReference type="ARBA" id="ARBA00022884"/>
    </source>
</evidence>
<protein>
    <submittedName>
        <fullName evidence="9">Toxin HicA</fullName>
    </submittedName>
</protein>
<evidence type="ECO:0000256" key="4">
    <source>
        <dbReference type="ARBA" id="ARBA00022759"/>
    </source>
</evidence>
<dbReference type="Proteomes" id="UP000031620">
    <property type="component" value="Chromosome"/>
</dbReference>
<dbReference type="Gene3D" id="3.30.920.30">
    <property type="entry name" value="Hypothetical protein"/>
    <property type="match status" value="1"/>
</dbReference>
<accession>A0A0A1GRE9</accession>
<evidence type="ECO:0000256" key="3">
    <source>
        <dbReference type="ARBA" id="ARBA00022722"/>
    </source>
</evidence>
<dbReference type="InterPro" id="IPR012933">
    <property type="entry name" value="HicA_mRNA_interferase"/>
</dbReference>
<dbReference type="HOGENOM" id="CLU_164851_6_0_9"/>
<evidence type="ECO:0000256" key="2">
    <source>
        <dbReference type="ARBA" id="ARBA00022649"/>
    </source>
</evidence>
<proteinExistence type="inferred from homology"/>
<keyword evidence="4" id="KW-0255">Endonuclease</keyword>
<dbReference type="InterPro" id="IPR038570">
    <property type="entry name" value="HicA_sf"/>
</dbReference>